<dbReference type="Gene3D" id="2.60.40.10">
    <property type="entry name" value="Immunoglobulins"/>
    <property type="match status" value="1"/>
</dbReference>
<feature type="signal peptide" evidence="1">
    <location>
        <begin position="1"/>
        <end position="27"/>
    </location>
</feature>
<dbReference type="RefSeq" id="WP_235906055.1">
    <property type="nucleotide sequence ID" value="NZ_BKCF01000001.1"/>
</dbReference>
<dbReference type="EMBL" id="BKCF01000001">
    <property type="protein sequence ID" value="GEQ85541.1"/>
    <property type="molecule type" value="Genomic_DNA"/>
</dbReference>
<sequence length="141" mass="14989">MKTTVNTLKKAALLCILLVATAQISSAQMAFENAITPVAIIDFEVQIVEYGTIDQNSNGERTVNFKNTGDAPLIISSVKSSCGCTVPSYEKKPIAPGASGKITVKYDTNRVGAFNKTITVTSNAFETTKLLKIKGTVVATK</sequence>
<evidence type="ECO:0000256" key="1">
    <source>
        <dbReference type="SAM" id="SignalP"/>
    </source>
</evidence>
<evidence type="ECO:0000313" key="2">
    <source>
        <dbReference type="EMBL" id="GEQ85541.1"/>
    </source>
</evidence>
<keyword evidence="1" id="KW-0732">Signal</keyword>
<name>A0A5J4G0E6_9FLAO</name>
<dbReference type="InterPro" id="IPR011467">
    <property type="entry name" value="DUF1573"/>
</dbReference>
<dbReference type="PANTHER" id="PTHR37833:SF1">
    <property type="entry name" value="SIGNAL PEPTIDE PROTEIN"/>
    <property type="match status" value="1"/>
</dbReference>
<comment type="caution">
    <text evidence="2">The sequence shown here is derived from an EMBL/GenBank/DDBJ whole genome shotgun (WGS) entry which is preliminary data.</text>
</comment>
<evidence type="ECO:0008006" key="4">
    <source>
        <dbReference type="Google" id="ProtNLM"/>
    </source>
</evidence>
<feature type="chain" id="PRO_5023895159" description="DUF1573 domain-containing protein" evidence="1">
    <location>
        <begin position="28"/>
        <end position="141"/>
    </location>
</feature>
<accession>A0A5J4G0E6</accession>
<dbReference type="Pfam" id="PF07610">
    <property type="entry name" value="DUF1573"/>
    <property type="match status" value="1"/>
</dbReference>
<keyword evidence="3" id="KW-1185">Reference proteome</keyword>
<dbReference type="PANTHER" id="PTHR37833">
    <property type="entry name" value="LIPOPROTEIN-RELATED"/>
    <property type="match status" value="1"/>
</dbReference>
<reference evidence="2 3" key="1">
    <citation type="submission" date="2019-08" db="EMBL/GenBank/DDBJ databases">
        <title>Ulvibacter marinistellae sp. nov., isolated from a starfish, Patiria pectinifera.</title>
        <authorList>
            <person name="Kawano K."/>
            <person name="Ushijima N."/>
            <person name="Kihara M."/>
            <person name="Itoh H."/>
        </authorList>
    </citation>
    <scope>NUCLEOTIDE SEQUENCE [LARGE SCALE GENOMIC DNA]</scope>
    <source>
        <strain evidence="2 3">KK4</strain>
    </source>
</reference>
<evidence type="ECO:0000313" key="3">
    <source>
        <dbReference type="Proteomes" id="UP000326994"/>
    </source>
</evidence>
<dbReference type="AlphaFoldDB" id="A0A5J4G0E6"/>
<dbReference type="InterPro" id="IPR013783">
    <property type="entry name" value="Ig-like_fold"/>
</dbReference>
<protein>
    <recommendedName>
        <fullName evidence="4">DUF1573 domain-containing protein</fullName>
    </recommendedName>
</protein>
<dbReference type="Proteomes" id="UP000326994">
    <property type="component" value="Unassembled WGS sequence"/>
</dbReference>
<proteinExistence type="predicted"/>
<gene>
    <name evidence="2" type="ORF">ULMS_10490</name>
</gene>
<organism evidence="2 3">
    <name type="scientific">Patiriisocius marinistellae</name>
    <dbReference type="NCBI Taxonomy" id="2494560"/>
    <lineage>
        <taxon>Bacteria</taxon>
        <taxon>Pseudomonadati</taxon>
        <taxon>Bacteroidota</taxon>
        <taxon>Flavobacteriia</taxon>
        <taxon>Flavobacteriales</taxon>
        <taxon>Flavobacteriaceae</taxon>
        <taxon>Patiriisocius</taxon>
    </lineage>
</organism>